<organism evidence="8">
    <name type="scientific">Micromonospora sp. HUAS YX12</name>
    <dbReference type="NCBI Taxonomy" id="3156396"/>
    <lineage>
        <taxon>Bacteria</taxon>
        <taxon>Bacillati</taxon>
        <taxon>Actinomycetota</taxon>
        <taxon>Actinomycetes</taxon>
        <taxon>Micromonosporales</taxon>
        <taxon>Micromonosporaceae</taxon>
        <taxon>Micromonospora</taxon>
    </lineage>
</organism>
<name>A0AAU7QVR3_9ACTN</name>
<keyword evidence="4 7" id="KW-1133">Transmembrane helix</keyword>
<keyword evidence="5 7" id="KW-0472">Membrane</keyword>
<evidence type="ECO:0000256" key="6">
    <source>
        <dbReference type="SAM" id="MobiDB-lite"/>
    </source>
</evidence>
<comment type="subcellular location">
    <subcellularLocation>
        <location evidence="1">Cell membrane</location>
        <topology evidence="1">Multi-pass membrane protein</topology>
    </subcellularLocation>
</comment>
<accession>A0AAU7QVR3</accession>
<feature type="region of interest" description="Disordered" evidence="6">
    <location>
        <begin position="110"/>
        <end position="132"/>
    </location>
</feature>
<keyword evidence="3 7" id="KW-0812">Transmembrane</keyword>
<evidence type="ECO:0000256" key="4">
    <source>
        <dbReference type="ARBA" id="ARBA00022989"/>
    </source>
</evidence>
<dbReference type="EMBL" id="CP157974">
    <property type="protein sequence ID" value="XBT79890.1"/>
    <property type="molecule type" value="Genomic_DNA"/>
</dbReference>
<feature type="transmembrane region" description="Helical" evidence="7">
    <location>
        <begin position="50"/>
        <end position="72"/>
    </location>
</feature>
<dbReference type="GO" id="GO:0005886">
    <property type="term" value="C:plasma membrane"/>
    <property type="evidence" value="ECO:0007669"/>
    <property type="project" value="UniProtKB-SubCell"/>
</dbReference>
<reference evidence="8" key="1">
    <citation type="submission" date="2024-06" db="EMBL/GenBank/DDBJ databases">
        <title>Micromonospora sp. strain HUAS YX12 genome sequences.</title>
        <authorList>
            <person name="Mo P."/>
        </authorList>
    </citation>
    <scope>NUCLEOTIDE SEQUENCE</scope>
    <source>
        <strain evidence="8">HUAS YX12</strain>
    </source>
</reference>
<gene>
    <name evidence="8" type="ORF">ABIH81_19755</name>
</gene>
<dbReference type="RefSeq" id="WP_349876381.1">
    <property type="nucleotide sequence ID" value="NZ_CP157974.1"/>
</dbReference>
<proteinExistence type="predicted"/>
<evidence type="ECO:0000256" key="5">
    <source>
        <dbReference type="ARBA" id="ARBA00023136"/>
    </source>
</evidence>
<evidence type="ECO:0000313" key="8">
    <source>
        <dbReference type="EMBL" id="XBT79890.1"/>
    </source>
</evidence>
<protein>
    <submittedName>
        <fullName evidence="8">Cytochrome c oxidase assembly protein</fullName>
    </submittedName>
</protein>
<keyword evidence="2" id="KW-1003">Cell membrane</keyword>
<evidence type="ECO:0000256" key="1">
    <source>
        <dbReference type="ARBA" id="ARBA00004651"/>
    </source>
</evidence>
<feature type="transmembrane region" description="Helical" evidence="7">
    <location>
        <begin position="12"/>
        <end position="30"/>
    </location>
</feature>
<evidence type="ECO:0000256" key="2">
    <source>
        <dbReference type="ARBA" id="ARBA00022475"/>
    </source>
</evidence>
<sequence>MLIHLAAMMAHGFFGLALMQTTTVIAPDWYTSVHPSWASSLLNDQKLGAGIAWAFGEIPAAVVMILLVRQWIDADQREQRRIDRAADRAEATGEDDDLARYNAFLASSARHDGRGRSPSRLPTRASPIGGHQRPVIAGGECAVVNDSFARGTSNARPCQRRETACTSARLVSVQTI</sequence>
<evidence type="ECO:0000256" key="7">
    <source>
        <dbReference type="SAM" id="Phobius"/>
    </source>
</evidence>
<dbReference type="InterPro" id="IPR019108">
    <property type="entry name" value="Caa3_assmbl_CtaG-rel"/>
</dbReference>
<dbReference type="AlphaFoldDB" id="A0AAU7QVR3"/>
<dbReference type="Pfam" id="PF09678">
    <property type="entry name" value="Caa3_CtaG"/>
    <property type="match status" value="1"/>
</dbReference>
<evidence type="ECO:0000256" key="3">
    <source>
        <dbReference type="ARBA" id="ARBA00022692"/>
    </source>
</evidence>